<reference evidence="1" key="1">
    <citation type="journal article" date="2004" name="Nature">
        <title>Genome duplication in the teleost fish Tetraodon nigroviridis reveals the early vertebrate proto-karyotype.</title>
        <authorList>
            <person name="Jaillon O."/>
            <person name="Aury J.-M."/>
            <person name="Brunet F."/>
            <person name="Petit J.-L."/>
            <person name="Stange-Thomann N."/>
            <person name="Mauceli E."/>
            <person name="Bouneau L."/>
            <person name="Fischer C."/>
            <person name="Ozouf-Costaz C."/>
            <person name="Bernot A."/>
            <person name="Nicaud S."/>
            <person name="Jaffe D."/>
            <person name="Fisher S."/>
            <person name="Lutfalla G."/>
            <person name="Dossat C."/>
            <person name="Segurens B."/>
            <person name="Dasilva C."/>
            <person name="Salanoubat M."/>
            <person name="Levy M."/>
            <person name="Boudet N."/>
            <person name="Castellano S."/>
            <person name="Anthouard V."/>
            <person name="Jubin C."/>
            <person name="Castelli V."/>
            <person name="Katinka M."/>
            <person name="Vacherie B."/>
            <person name="Biemont C."/>
            <person name="Skalli Z."/>
            <person name="Cattolico L."/>
            <person name="Poulain J."/>
            <person name="De Berardinis V."/>
            <person name="Cruaud C."/>
            <person name="Duprat S."/>
            <person name="Brottier P."/>
            <person name="Coutanceau J.-P."/>
            <person name="Gouzy J."/>
            <person name="Parra G."/>
            <person name="Lardier G."/>
            <person name="Chapple C."/>
            <person name="McKernan K.J."/>
            <person name="McEwan P."/>
            <person name="Bosak S."/>
            <person name="Kellis M."/>
            <person name="Volff J.-N."/>
            <person name="Guigo R."/>
            <person name="Zody M.C."/>
            <person name="Mesirov J."/>
            <person name="Lindblad-Toh K."/>
            <person name="Birren B."/>
            <person name="Nusbaum C."/>
            <person name="Kahn D."/>
            <person name="Robinson-Rechavi M."/>
            <person name="Laudet V."/>
            <person name="Schachter V."/>
            <person name="Quetier F."/>
            <person name="Saurin W."/>
            <person name="Scarpelli C."/>
            <person name="Wincker P."/>
            <person name="Lander E.S."/>
            <person name="Weissenbach J."/>
            <person name="Roest Crollius H."/>
        </authorList>
    </citation>
    <scope>NUCLEOTIDE SEQUENCE [LARGE SCALE GENOMIC DNA]</scope>
</reference>
<evidence type="ECO:0000313" key="1">
    <source>
        <dbReference type="EMBL" id="CAF94657.1"/>
    </source>
</evidence>
<accession>Q4SXH5</accession>
<gene>
    <name evidence="1" type="ORF">GSTENG00010856001</name>
</gene>
<dbReference type="AlphaFoldDB" id="Q4SXH5"/>
<protein>
    <submittedName>
        <fullName evidence="1">(spotted green pufferfish) hypothetical protein</fullName>
    </submittedName>
</protein>
<feature type="non-terminal residue" evidence="1">
    <location>
        <position position="1"/>
    </location>
</feature>
<reference evidence="1" key="2">
    <citation type="submission" date="2004-02" db="EMBL/GenBank/DDBJ databases">
        <authorList>
            <consortium name="Genoscope"/>
            <consortium name="Whitehead Institute Centre for Genome Research"/>
        </authorList>
    </citation>
    <scope>NUCLEOTIDE SEQUENCE</scope>
</reference>
<proteinExistence type="predicted"/>
<dbReference type="EMBL" id="CAAE01012412">
    <property type="protein sequence ID" value="CAF94657.1"/>
    <property type="molecule type" value="Genomic_DNA"/>
</dbReference>
<dbReference type="KEGG" id="tng:GSTEN00010856G001"/>
<comment type="caution">
    <text evidence="1">The sequence shown here is derived from an EMBL/GenBank/DDBJ whole genome shotgun (WGS) entry which is preliminary data.</text>
</comment>
<name>Q4SXH5_TETNG</name>
<organism evidence="1">
    <name type="scientific">Tetraodon nigroviridis</name>
    <name type="common">Spotted green pufferfish</name>
    <name type="synonym">Chelonodon nigroviridis</name>
    <dbReference type="NCBI Taxonomy" id="99883"/>
    <lineage>
        <taxon>Eukaryota</taxon>
        <taxon>Metazoa</taxon>
        <taxon>Chordata</taxon>
        <taxon>Craniata</taxon>
        <taxon>Vertebrata</taxon>
        <taxon>Euteleostomi</taxon>
        <taxon>Actinopterygii</taxon>
        <taxon>Neopterygii</taxon>
        <taxon>Teleostei</taxon>
        <taxon>Neoteleostei</taxon>
        <taxon>Acanthomorphata</taxon>
        <taxon>Eupercaria</taxon>
        <taxon>Tetraodontiformes</taxon>
        <taxon>Tetradontoidea</taxon>
        <taxon>Tetraodontidae</taxon>
        <taxon>Tetraodon</taxon>
    </lineage>
</organism>
<sequence length="59" mass="7031">QNQKCLRSLTSPPRQNGKGRLAKQKLICIFFTGQYSRSPRQYSTHKFVFESLFFYDINR</sequence>